<dbReference type="PANTHER" id="PTHR33222:SF4">
    <property type="entry name" value="PROTEIN CURVATURE THYLAKOID 1A, CHLOROPLASTIC"/>
    <property type="match status" value="1"/>
</dbReference>
<feature type="transmembrane region" description="Helical" evidence="3">
    <location>
        <begin position="93"/>
        <end position="113"/>
    </location>
</feature>
<dbReference type="GO" id="GO:0009579">
    <property type="term" value="C:thylakoid"/>
    <property type="evidence" value="ECO:0007669"/>
    <property type="project" value="InterPro"/>
</dbReference>
<feature type="transmembrane region" description="Helical" evidence="3">
    <location>
        <begin position="67"/>
        <end position="87"/>
    </location>
</feature>
<dbReference type="PANTHER" id="PTHR33222">
    <property type="match status" value="1"/>
</dbReference>
<feature type="region of interest" description="Disordered" evidence="2">
    <location>
        <begin position="1"/>
        <end position="26"/>
    </location>
</feature>
<comment type="caution">
    <text evidence="5">The sequence shown here is derived from an EMBL/GenBank/DDBJ whole genome shotgun (WGS) entry which is preliminary data.</text>
</comment>
<feature type="compositionally biased region" description="Polar residues" evidence="2">
    <location>
        <begin position="1"/>
        <end position="14"/>
    </location>
</feature>
<keyword evidence="6" id="KW-1185">Reference proteome</keyword>
<reference evidence="5 6" key="1">
    <citation type="journal article" date="2019" name="Genome Biol. Evol.">
        <title>Day and night: Metabolic profiles and evolutionary relationships of six axenic non-marine cyanobacteria.</title>
        <authorList>
            <person name="Will S.E."/>
            <person name="Henke P."/>
            <person name="Boedeker C."/>
            <person name="Huang S."/>
            <person name="Brinkmann H."/>
            <person name="Rohde M."/>
            <person name="Jarek M."/>
            <person name="Friedl T."/>
            <person name="Seufert S."/>
            <person name="Schumacher M."/>
            <person name="Overmann J."/>
            <person name="Neumann-Schaal M."/>
            <person name="Petersen J."/>
        </authorList>
    </citation>
    <scope>NUCLEOTIDE SEQUENCE [LARGE SCALE GENOMIC DNA]</scope>
    <source>
        <strain evidence="5 6">SAG 39.79</strain>
    </source>
</reference>
<dbReference type="InterPro" id="IPR033344">
    <property type="entry name" value="CURT1"/>
</dbReference>
<dbReference type="EMBL" id="RSCK01000006">
    <property type="protein sequence ID" value="RUT13559.1"/>
    <property type="molecule type" value="Genomic_DNA"/>
</dbReference>
<keyword evidence="3" id="KW-0472">Membrane</keyword>
<dbReference type="InterPro" id="IPR025564">
    <property type="entry name" value="CAAD_dom"/>
</dbReference>
<dbReference type="Proteomes" id="UP000282574">
    <property type="component" value="Unassembled WGS sequence"/>
</dbReference>
<keyword evidence="3" id="KW-1133">Transmembrane helix</keyword>
<dbReference type="RefSeq" id="WP_015153055.1">
    <property type="nucleotide sequence ID" value="NZ_JAVKZF010000002.1"/>
</dbReference>
<sequence>MESQIQQQEYTTTPEGMPASEPAGTLALPPAPQSNAQLKKLGAQVRAFLDELPEYIAKFYNENQKPITVVLLIVAAFVTVKVVLAILDALNDIPLLAPTFELIGIGYSAWFVYRYLLKVETREELGQEIQAITSQVVGSKK</sequence>
<keyword evidence="3" id="KW-0812">Transmembrane</keyword>
<comment type="subcellular location">
    <subcellularLocation>
        <location evidence="1">Membrane</location>
        <topology evidence="1">Multi-pass membrane protein</topology>
    </subcellularLocation>
</comment>
<dbReference type="AlphaFoldDB" id="A0AB37UQM0"/>
<name>A0AB37UQM0_9CYAN</name>
<feature type="domain" description="Cyanobacterial aminoacyl-tRNA synthetase CAAD" evidence="4">
    <location>
        <begin position="54"/>
        <end position="138"/>
    </location>
</feature>
<evidence type="ECO:0000313" key="6">
    <source>
        <dbReference type="Proteomes" id="UP000282574"/>
    </source>
</evidence>
<protein>
    <recommendedName>
        <fullName evidence="4">Cyanobacterial aminoacyl-tRNA synthetase CAAD domain-containing protein</fullName>
    </recommendedName>
</protein>
<evidence type="ECO:0000256" key="2">
    <source>
        <dbReference type="SAM" id="MobiDB-lite"/>
    </source>
</evidence>
<evidence type="ECO:0000259" key="4">
    <source>
        <dbReference type="Pfam" id="PF14159"/>
    </source>
</evidence>
<gene>
    <name evidence="5" type="ORF">DSM107010_11820</name>
</gene>
<organism evidence="5 6">
    <name type="scientific">Chroococcidiopsis cubana SAG 39.79</name>
    <dbReference type="NCBI Taxonomy" id="388085"/>
    <lineage>
        <taxon>Bacteria</taxon>
        <taxon>Bacillati</taxon>
        <taxon>Cyanobacteriota</taxon>
        <taxon>Cyanophyceae</taxon>
        <taxon>Chroococcidiopsidales</taxon>
        <taxon>Chroococcidiopsidaceae</taxon>
        <taxon>Chroococcidiopsis</taxon>
    </lineage>
</organism>
<accession>A0AB37UQM0</accession>
<evidence type="ECO:0000313" key="5">
    <source>
        <dbReference type="EMBL" id="RUT13559.1"/>
    </source>
</evidence>
<evidence type="ECO:0000256" key="3">
    <source>
        <dbReference type="SAM" id="Phobius"/>
    </source>
</evidence>
<proteinExistence type="predicted"/>
<evidence type="ECO:0000256" key="1">
    <source>
        <dbReference type="ARBA" id="ARBA00004141"/>
    </source>
</evidence>
<dbReference type="Pfam" id="PF14159">
    <property type="entry name" value="CAAD"/>
    <property type="match status" value="1"/>
</dbReference>
<dbReference type="GO" id="GO:0016020">
    <property type="term" value="C:membrane"/>
    <property type="evidence" value="ECO:0007669"/>
    <property type="project" value="UniProtKB-SubCell"/>
</dbReference>